<evidence type="ECO:0000313" key="1">
    <source>
        <dbReference type="EMBL" id="KNA91035.1"/>
    </source>
</evidence>
<accession>A0ABR5IBG6</accession>
<organism evidence="1 2">
    <name type="scientific">Gordonia jacobaea</name>
    <dbReference type="NCBI Taxonomy" id="122202"/>
    <lineage>
        <taxon>Bacteria</taxon>
        <taxon>Bacillati</taxon>
        <taxon>Actinomycetota</taxon>
        <taxon>Actinomycetes</taxon>
        <taxon>Mycobacteriales</taxon>
        <taxon>Gordoniaceae</taxon>
        <taxon>Gordonia</taxon>
    </lineage>
</organism>
<protein>
    <submittedName>
        <fullName evidence="1">Uncharacterized protein</fullName>
    </submittedName>
</protein>
<name>A0ABR5IBG6_9ACTN</name>
<gene>
    <name evidence="1" type="ORF">ABW18_12075</name>
</gene>
<dbReference type="Proteomes" id="UP000037247">
    <property type="component" value="Unassembled WGS sequence"/>
</dbReference>
<sequence>MFGSTYAAWNADAIAGPSMASTSTVRMNPVMRLVSVASAIDPDVLTMLASESRARPVDDESSVLGVSVSGVLGLDVSASRAWVAVDAGAAARAALAEGRVSRSGRPARGGWAARGG</sequence>
<reference evidence="1 2" key="1">
    <citation type="submission" date="2015-05" db="EMBL/GenBank/DDBJ databases">
        <title>Draft genome sequence of the bacterium Gordonia jacobaea a new member of the Gordonia genus.</title>
        <authorList>
            <person name="Jimenez-Galisteo G."/>
            <person name="Dominguez A."/>
            <person name="Munoz E."/>
            <person name="Vinas M."/>
        </authorList>
    </citation>
    <scope>NUCLEOTIDE SEQUENCE [LARGE SCALE GENOMIC DNA]</scope>
    <source>
        <strain evidence="2">mv1</strain>
    </source>
</reference>
<dbReference type="EMBL" id="LDTZ01000017">
    <property type="protein sequence ID" value="KNA91035.1"/>
    <property type="molecule type" value="Genomic_DNA"/>
</dbReference>
<proteinExistence type="predicted"/>
<comment type="caution">
    <text evidence="1">The sequence shown here is derived from an EMBL/GenBank/DDBJ whole genome shotgun (WGS) entry which is preliminary data.</text>
</comment>
<keyword evidence="2" id="KW-1185">Reference proteome</keyword>
<evidence type="ECO:0000313" key="2">
    <source>
        <dbReference type="Proteomes" id="UP000037247"/>
    </source>
</evidence>